<dbReference type="InterPro" id="IPR025164">
    <property type="entry name" value="Toastrack_DUF4097"/>
</dbReference>
<name>A0AAV1TTZ0_9STRA</name>
<evidence type="ECO:0000313" key="2">
    <source>
        <dbReference type="EMBL" id="CAK7925121.1"/>
    </source>
</evidence>
<dbReference type="PANTHER" id="PTHR34094:SF1">
    <property type="entry name" value="PROTEIN FAM185A"/>
    <property type="match status" value="1"/>
</dbReference>
<proteinExistence type="predicted"/>
<dbReference type="AlphaFoldDB" id="A0AAV1TTZ0"/>
<protein>
    <recommendedName>
        <fullName evidence="1">DUF4097 domain-containing protein</fullName>
    </recommendedName>
</protein>
<evidence type="ECO:0000259" key="1">
    <source>
        <dbReference type="Pfam" id="PF13349"/>
    </source>
</evidence>
<dbReference type="Proteomes" id="UP001162060">
    <property type="component" value="Unassembled WGS sequence"/>
</dbReference>
<comment type="caution">
    <text evidence="2">The sequence shown here is derived from an EMBL/GenBank/DDBJ whole genome shotgun (WGS) entry which is preliminary data.</text>
</comment>
<dbReference type="PANTHER" id="PTHR34094">
    <property type="match status" value="1"/>
</dbReference>
<accession>A0AAV1TTZ0</accession>
<dbReference type="Pfam" id="PF13349">
    <property type="entry name" value="DUF4097"/>
    <property type="match status" value="1"/>
</dbReference>
<feature type="domain" description="DUF4097" evidence="1">
    <location>
        <begin position="119"/>
        <end position="259"/>
    </location>
</feature>
<dbReference type="EMBL" id="CAKLBY020000086">
    <property type="protein sequence ID" value="CAK7925121.1"/>
    <property type="molecule type" value="Genomic_DNA"/>
</dbReference>
<organism evidence="2 3">
    <name type="scientific">Peronospora matthiolae</name>
    <dbReference type="NCBI Taxonomy" id="2874970"/>
    <lineage>
        <taxon>Eukaryota</taxon>
        <taxon>Sar</taxon>
        <taxon>Stramenopiles</taxon>
        <taxon>Oomycota</taxon>
        <taxon>Peronosporomycetes</taxon>
        <taxon>Peronosporales</taxon>
        <taxon>Peronosporaceae</taxon>
        <taxon>Peronospora</taxon>
    </lineage>
</organism>
<sequence length="418" mass="44968">MPLRVRRPLLPLSRRFCSTSLLSHRATRVTLHASDSTRTDVSIVPVSTLSAPAHVQARAWTATGDALDVARLFQLDVDGTSDGHQSLRLVKTRAADVALELVLPRHVALDIVLANGRVALVDTVEGDVKVVVQHGDISAHKVRGHEVFLSTNHGTIDIAALVEAETVHLQAQDGIQCKRLMAKQATVKLGKGDQSTAACCSTFGALYVSSCSIGAAKRSGGESRLHVGNVHGHLQVKSEGLDRVQVDSVSGTIDVQDQGDKCHVTAHFDSWTNDSCSSIVVAGDVHVSLQPAAPMDVELHGTEITIGKHCAFRSRNMDQLEEDYAVFTANLCAQEEAAVGTASTGKINVGSAKQDALRTSFFMKEAGGDDEAYDGSKPSRLFVHSQRGAVTLEQLTWMDNIKRKYVKQSKRSENPIEG</sequence>
<gene>
    <name evidence="2" type="ORF">PM001_LOCUS10271</name>
</gene>
<evidence type="ECO:0000313" key="3">
    <source>
        <dbReference type="Proteomes" id="UP001162060"/>
    </source>
</evidence>
<reference evidence="2" key="1">
    <citation type="submission" date="2024-01" db="EMBL/GenBank/DDBJ databases">
        <authorList>
            <person name="Webb A."/>
        </authorList>
    </citation>
    <scope>NUCLEOTIDE SEQUENCE</scope>
    <source>
        <strain evidence="2">Pm1</strain>
    </source>
</reference>